<dbReference type="InParanoid" id="H2YVA3"/>
<dbReference type="Proteomes" id="UP000007875">
    <property type="component" value="Unassembled WGS sequence"/>
</dbReference>
<accession>H2YVA3</accession>
<keyword evidence="2" id="KW-1185">Reference proteome</keyword>
<name>H2YVA3_CIOSA</name>
<proteinExistence type="predicted"/>
<reference evidence="1" key="3">
    <citation type="submission" date="2025-09" db="UniProtKB">
        <authorList>
            <consortium name="Ensembl"/>
        </authorList>
    </citation>
    <scope>IDENTIFICATION</scope>
</reference>
<dbReference type="HOGENOM" id="CLU_2533199_0_0_1"/>
<dbReference type="AlphaFoldDB" id="H2YVA3"/>
<sequence length="84" mass="9695">MGASNYYRVVWTAWNPNSNPPSDPAVIRATAYVFFQQTRLKLSIPHAHPAVKYRLIIEPVYESFRISSKLEFRLLCLFMASCSK</sequence>
<reference evidence="2" key="1">
    <citation type="submission" date="2003-08" db="EMBL/GenBank/DDBJ databases">
        <authorList>
            <person name="Birren B."/>
            <person name="Nusbaum C."/>
            <person name="Abebe A."/>
            <person name="Abouelleil A."/>
            <person name="Adekoya E."/>
            <person name="Ait-zahra M."/>
            <person name="Allen N."/>
            <person name="Allen T."/>
            <person name="An P."/>
            <person name="Anderson M."/>
            <person name="Anderson S."/>
            <person name="Arachchi H."/>
            <person name="Armbruster J."/>
            <person name="Bachantsang P."/>
            <person name="Baldwin J."/>
            <person name="Barry A."/>
            <person name="Bayul T."/>
            <person name="Blitshsteyn B."/>
            <person name="Bloom T."/>
            <person name="Blye J."/>
            <person name="Boguslavskiy L."/>
            <person name="Borowsky M."/>
            <person name="Boukhgalter B."/>
            <person name="Brunache A."/>
            <person name="Butler J."/>
            <person name="Calixte N."/>
            <person name="Calvo S."/>
            <person name="Camarata J."/>
            <person name="Campo K."/>
            <person name="Chang J."/>
            <person name="Cheshatsang Y."/>
            <person name="Citroen M."/>
            <person name="Collymore A."/>
            <person name="Considine T."/>
            <person name="Cook A."/>
            <person name="Cooke P."/>
            <person name="Corum B."/>
            <person name="Cuomo C."/>
            <person name="David R."/>
            <person name="Dawoe T."/>
            <person name="Degray S."/>
            <person name="Dodge S."/>
            <person name="Dooley K."/>
            <person name="Dorje P."/>
            <person name="Dorjee K."/>
            <person name="Dorris L."/>
            <person name="Duffey N."/>
            <person name="Dupes A."/>
            <person name="Elkins T."/>
            <person name="Engels R."/>
            <person name="Erickson J."/>
            <person name="Farina A."/>
            <person name="Faro S."/>
            <person name="Ferreira P."/>
            <person name="Fischer H."/>
            <person name="Fitzgerald M."/>
            <person name="Foley K."/>
            <person name="Gage D."/>
            <person name="Galagan J."/>
            <person name="Gearin G."/>
            <person name="Gnerre S."/>
            <person name="Gnirke A."/>
            <person name="Goyette A."/>
            <person name="Graham J."/>
            <person name="Grandbois E."/>
            <person name="Gyaltsen K."/>
            <person name="Hafez N."/>
            <person name="Hagopian D."/>
            <person name="Hagos B."/>
            <person name="Hall J."/>
            <person name="Hatcher B."/>
            <person name="Heller A."/>
            <person name="Higgins H."/>
            <person name="Honan T."/>
            <person name="Horn A."/>
            <person name="Houde N."/>
            <person name="Hughes L."/>
            <person name="Hulme W."/>
            <person name="Husby E."/>
            <person name="Iliev I."/>
            <person name="Jaffe D."/>
            <person name="Jones C."/>
            <person name="Kamal M."/>
            <person name="Kamat A."/>
            <person name="Kamvysselis M."/>
            <person name="Karlsson E."/>
            <person name="Kells C."/>
            <person name="Kieu A."/>
            <person name="Kisner P."/>
            <person name="Kodira C."/>
            <person name="Kulbokas E."/>
            <person name="Labutti K."/>
            <person name="Lama D."/>
            <person name="Landers T."/>
            <person name="Leger J."/>
            <person name="Levine S."/>
            <person name="Lewis D."/>
            <person name="Lewis T."/>
            <person name="Lindblad-toh K."/>
            <person name="Liu X."/>
            <person name="Lokyitsang T."/>
            <person name="Lokyitsang Y."/>
            <person name="Lucien O."/>
            <person name="Lui A."/>
            <person name="Ma L.J."/>
            <person name="Mabbitt R."/>
            <person name="Macdonald J."/>
            <person name="Maclean C."/>
            <person name="Major J."/>
            <person name="Manning J."/>
            <person name="Marabella R."/>
            <person name="Maru K."/>
            <person name="Matthews C."/>
            <person name="Mauceli E."/>
            <person name="Mccarthy M."/>
            <person name="Mcdonough S."/>
            <person name="Mcghee T."/>
            <person name="Meldrim J."/>
            <person name="Meneus L."/>
            <person name="Mesirov J."/>
            <person name="Mihalev A."/>
            <person name="Mihova T."/>
            <person name="Mikkelsen T."/>
            <person name="Mlenga V."/>
            <person name="Moru K."/>
            <person name="Mozes J."/>
            <person name="Mulrain L."/>
            <person name="Munson G."/>
            <person name="Naylor J."/>
            <person name="Newes C."/>
            <person name="Nguyen C."/>
            <person name="Nguyen N."/>
            <person name="Nguyen T."/>
            <person name="Nicol R."/>
            <person name="Nielsen C."/>
            <person name="Nizzari M."/>
            <person name="Norbu C."/>
            <person name="Norbu N."/>
            <person name="O'donnell P."/>
            <person name="Okoawo O."/>
            <person name="O'leary S."/>
            <person name="Omotosho B."/>
            <person name="O'neill K."/>
            <person name="Osman S."/>
            <person name="Parker S."/>
            <person name="Perrin D."/>
            <person name="Phunkhang P."/>
            <person name="Piqani B."/>
            <person name="Purcell S."/>
            <person name="Rachupka T."/>
            <person name="Ramasamy U."/>
            <person name="Rameau R."/>
            <person name="Ray V."/>
            <person name="Raymond C."/>
            <person name="Retta R."/>
            <person name="Richardson S."/>
            <person name="Rise C."/>
            <person name="Rodriguez J."/>
            <person name="Rogers J."/>
            <person name="Rogov P."/>
            <person name="Rutman M."/>
            <person name="Schupbach R."/>
            <person name="Seaman C."/>
            <person name="Settipalli S."/>
            <person name="Sharpe T."/>
            <person name="Sheridan J."/>
            <person name="Sherpa N."/>
            <person name="Shi J."/>
            <person name="Smirnov S."/>
            <person name="Smith C."/>
            <person name="Sougnez C."/>
            <person name="Spencer B."/>
            <person name="Stalker J."/>
            <person name="Stange-thomann N."/>
            <person name="Stavropoulos S."/>
            <person name="Stetson K."/>
            <person name="Stone C."/>
            <person name="Stone S."/>
            <person name="Stubbs M."/>
            <person name="Talamas J."/>
            <person name="Tchuinga P."/>
            <person name="Tenzing P."/>
            <person name="Tesfaye S."/>
            <person name="Theodore J."/>
            <person name="Thoulutsang Y."/>
            <person name="Topham K."/>
            <person name="Towey S."/>
            <person name="Tsamla T."/>
            <person name="Tsomo N."/>
            <person name="Vallee D."/>
            <person name="Vassiliev H."/>
            <person name="Venkataraman V."/>
            <person name="Vinson J."/>
            <person name="Vo A."/>
            <person name="Wade C."/>
            <person name="Wang S."/>
            <person name="Wangchuk T."/>
            <person name="Wangdi T."/>
            <person name="Whittaker C."/>
            <person name="Wilkinson J."/>
            <person name="Wu Y."/>
            <person name="Wyman D."/>
            <person name="Yadav S."/>
            <person name="Yang S."/>
            <person name="Yang X."/>
            <person name="Yeager S."/>
            <person name="Yee E."/>
            <person name="Young G."/>
            <person name="Zainoun J."/>
            <person name="Zembeck L."/>
            <person name="Zimmer A."/>
            <person name="Zody M."/>
            <person name="Lander E."/>
        </authorList>
    </citation>
    <scope>NUCLEOTIDE SEQUENCE [LARGE SCALE GENOMIC DNA]</scope>
</reference>
<organism evidence="1 2">
    <name type="scientific">Ciona savignyi</name>
    <name type="common">Pacific transparent sea squirt</name>
    <dbReference type="NCBI Taxonomy" id="51511"/>
    <lineage>
        <taxon>Eukaryota</taxon>
        <taxon>Metazoa</taxon>
        <taxon>Chordata</taxon>
        <taxon>Tunicata</taxon>
        <taxon>Ascidiacea</taxon>
        <taxon>Phlebobranchia</taxon>
        <taxon>Cionidae</taxon>
        <taxon>Ciona</taxon>
    </lineage>
</organism>
<evidence type="ECO:0000313" key="1">
    <source>
        <dbReference type="Ensembl" id="ENSCSAVP00000009263.1"/>
    </source>
</evidence>
<protein>
    <submittedName>
        <fullName evidence="1">Uncharacterized protein</fullName>
    </submittedName>
</protein>
<reference evidence="1" key="2">
    <citation type="submission" date="2025-08" db="UniProtKB">
        <authorList>
            <consortium name="Ensembl"/>
        </authorList>
    </citation>
    <scope>IDENTIFICATION</scope>
</reference>
<dbReference type="Ensembl" id="ENSCSAVT00000009380.1">
    <property type="protein sequence ID" value="ENSCSAVP00000009263.1"/>
    <property type="gene ID" value="ENSCSAVG00000005464.1"/>
</dbReference>
<evidence type="ECO:0000313" key="2">
    <source>
        <dbReference type="Proteomes" id="UP000007875"/>
    </source>
</evidence>